<dbReference type="AlphaFoldDB" id="A0A512BIE8"/>
<dbReference type="Proteomes" id="UP000321513">
    <property type="component" value="Unassembled WGS sequence"/>
</dbReference>
<dbReference type="EMBL" id="BJYT01000028">
    <property type="protein sequence ID" value="GEO11746.1"/>
    <property type="molecule type" value="Genomic_DNA"/>
</dbReference>
<name>A0A512BIE8_9BACT</name>
<reference evidence="1 2" key="1">
    <citation type="submission" date="2019-07" db="EMBL/GenBank/DDBJ databases">
        <title>Whole genome shotgun sequence of Segetibacter aerophilus NBRC 106135.</title>
        <authorList>
            <person name="Hosoyama A."/>
            <person name="Uohara A."/>
            <person name="Ohji S."/>
            <person name="Ichikawa N."/>
        </authorList>
    </citation>
    <scope>NUCLEOTIDE SEQUENCE [LARGE SCALE GENOMIC DNA]</scope>
    <source>
        <strain evidence="1 2">NBRC 106135</strain>
    </source>
</reference>
<evidence type="ECO:0000313" key="2">
    <source>
        <dbReference type="Proteomes" id="UP000321513"/>
    </source>
</evidence>
<proteinExistence type="predicted"/>
<accession>A0A512BIE8</accession>
<comment type="caution">
    <text evidence="1">The sequence shown here is derived from an EMBL/GenBank/DDBJ whole genome shotgun (WGS) entry which is preliminary data.</text>
</comment>
<dbReference type="RefSeq" id="WP_147205862.1">
    <property type="nucleotide sequence ID" value="NZ_BJYT01000028.1"/>
</dbReference>
<dbReference type="OrthoDB" id="741857at2"/>
<gene>
    <name evidence="1" type="ORF">SAE01_42420</name>
</gene>
<protein>
    <recommendedName>
        <fullName evidence="3">Nucleotide-diphospho-sugar transferase domain-containing protein</fullName>
    </recommendedName>
</protein>
<evidence type="ECO:0008006" key="3">
    <source>
        <dbReference type="Google" id="ProtNLM"/>
    </source>
</evidence>
<keyword evidence="2" id="KW-1185">Reference proteome</keyword>
<sequence length="352" mass="41798">MNYICSWLCADEPGEESVFFQTGELSSSQTHQNIYWRCLIVFYVTSRRFNKNERHVLFTNVKQLPKVDGERIGFLLEKLGVEVIFTDFKYKTPKGYYGAFQNQFYEFSILEYISNNNNGNDDLYLVLDSDCIFIKPAADLFQEASKEGFISFEDEVKPDYIINGLSRNNLKDLYQELLQKEIQEIPSYHLGEFMLSSVGNIKKFFSDFKDLWPQLLERNKAGKQKFNEEAHTLSYLYYKNGFRAHPGNTFMRRIWTNPLFYREVRSTDVDLAIWHLPAEKTFGIYKLYEYFMFHSKNFAFDIEDDQFNELVQKTVGIPHLPLKMKIEYYTVSYYKAIKKRLKRLTLAQRLFV</sequence>
<evidence type="ECO:0000313" key="1">
    <source>
        <dbReference type="EMBL" id="GEO11746.1"/>
    </source>
</evidence>
<organism evidence="1 2">
    <name type="scientific">Segetibacter aerophilus</name>
    <dbReference type="NCBI Taxonomy" id="670293"/>
    <lineage>
        <taxon>Bacteria</taxon>
        <taxon>Pseudomonadati</taxon>
        <taxon>Bacteroidota</taxon>
        <taxon>Chitinophagia</taxon>
        <taxon>Chitinophagales</taxon>
        <taxon>Chitinophagaceae</taxon>
        <taxon>Segetibacter</taxon>
    </lineage>
</organism>